<reference evidence="1" key="2">
    <citation type="journal article" date="2015" name="Data Brief">
        <title>Shoot transcriptome of the giant reed, Arundo donax.</title>
        <authorList>
            <person name="Barrero R.A."/>
            <person name="Guerrero F.D."/>
            <person name="Moolhuijzen P."/>
            <person name="Goolsby J.A."/>
            <person name="Tidwell J."/>
            <person name="Bellgard S.E."/>
            <person name="Bellgard M.I."/>
        </authorList>
    </citation>
    <scope>NUCLEOTIDE SEQUENCE</scope>
    <source>
        <tissue evidence="1">Shoot tissue taken approximately 20 cm above the soil surface</tissue>
    </source>
</reference>
<sequence>MILAMPFHIKMPFYSNTYPIN</sequence>
<dbReference type="EMBL" id="GBRH01159878">
    <property type="protein sequence ID" value="JAE38018.1"/>
    <property type="molecule type" value="Transcribed_RNA"/>
</dbReference>
<protein>
    <submittedName>
        <fullName evidence="1">Uncharacterized protein</fullName>
    </submittedName>
</protein>
<proteinExistence type="predicted"/>
<reference evidence="1" key="1">
    <citation type="submission" date="2014-09" db="EMBL/GenBank/DDBJ databases">
        <authorList>
            <person name="Magalhaes I.L.F."/>
            <person name="Oliveira U."/>
            <person name="Santos F.R."/>
            <person name="Vidigal T.H.D.A."/>
            <person name="Brescovit A.D."/>
            <person name="Santos A.J."/>
        </authorList>
    </citation>
    <scope>NUCLEOTIDE SEQUENCE</scope>
    <source>
        <tissue evidence="1">Shoot tissue taken approximately 20 cm above the soil surface</tissue>
    </source>
</reference>
<name>A0A0A9HYN8_ARUDO</name>
<dbReference type="AlphaFoldDB" id="A0A0A9HYN8"/>
<organism evidence="1">
    <name type="scientific">Arundo donax</name>
    <name type="common">Giant reed</name>
    <name type="synonym">Donax arundinaceus</name>
    <dbReference type="NCBI Taxonomy" id="35708"/>
    <lineage>
        <taxon>Eukaryota</taxon>
        <taxon>Viridiplantae</taxon>
        <taxon>Streptophyta</taxon>
        <taxon>Embryophyta</taxon>
        <taxon>Tracheophyta</taxon>
        <taxon>Spermatophyta</taxon>
        <taxon>Magnoliopsida</taxon>
        <taxon>Liliopsida</taxon>
        <taxon>Poales</taxon>
        <taxon>Poaceae</taxon>
        <taxon>PACMAD clade</taxon>
        <taxon>Arundinoideae</taxon>
        <taxon>Arundineae</taxon>
        <taxon>Arundo</taxon>
    </lineage>
</organism>
<accession>A0A0A9HYN8</accession>
<evidence type="ECO:0000313" key="1">
    <source>
        <dbReference type="EMBL" id="JAE38018.1"/>
    </source>
</evidence>